<organism evidence="8 9">
    <name type="scientific">Kocuria coralli</name>
    <dbReference type="NCBI Taxonomy" id="1461025"/>
    <lineage>
        <taxon>Bacteria</taxon>
        <taxon>Bacillati</taxon>
        <taxon>Actinomycetota</taxon>
        <taxon>Actinomycetes</taxon>
        <taxon>Micrococcales</taxon>
        <taxon>Micrococcaceae</taxon>
        <taxon>Kocuria</taxon>
    </lineage>
</organism>
<dbReference type="SUPFAM" id="SSF56176">
    <property type="entry name" value="FAD-binding/transporter-associated domain-like"/>
    <property type="match status" value="1"/>
</dbReference>
<dbReference type="Gene3D" id="3.30.465.10">
    <property type="match status" value="1"/>
</dbReference>
<name>A0A5J5KXV1_9MICC</name>
<dbReference type="InterPro" id="IPR016167">
    <property type="entry name" value="FAD-bd_PCMH_sub1"/>
</dbReference>
<feature type="region of interest" description="Disordered" evidence="6">
    <location>
        <begin position="1"/>
        <end position="42"/>
    </location>
</feature>
<evidence type="ECO:0000256" key="4">
    <source>
        <dbReference type="ARBA" id="ARBA00022827"/>
    </source>
</evidence>
<proteinExistence type="inferred from homology"/>
<evidence type="ECO:0000256" key="1">
    <source>
        <dbReference type="ARBA" id="ARBA00001974"/>
    </source>
</evidence>
<dbReference type="GO" id="GO:0071949">
    <property type="term" value="F:FAD binding"/>
    <property type="evidence" value="ECO:0007669"/>
    <property type="project" value="InterPro"/>
</dbReference>
<dbReference type="InterPro" id="IPR050416">
    <property type="entry name" value="FAD-linked_Oxidoreductase"/>
</dbReference>
<keyword evidence="9" id="KW-1185">Reference proteome</keyword>
<accession>A0A5J5KXV1</accession>
<dbReference type="AlphaFoldDB" id="A0A5J5KXV1"/>
<dbReference type="Pfam" id="PF01565">
    <property type="entry name" value="FAD_binding_4"/>
    <property type="match status" value="1"/>
</dbReference>
<dbReference type="Proteomes" id="UP000325957">
    <property type="component" value="Unassembled WGS sequence"/>
</dbReference>
<dbReference type="EMBL" id="SZWF01000006">
    <property type="protein sequence ID" value="KAA9394499.1"/>
    <property type="molecule type" value="Genomic_DNA"/>
</dbReference>
<dbReference type="GO" id="GO:0016491">
    <property type="term" value="F:oxidoreductase activity"/>
    <property type="evidence" value="ECO:0007669"/>
    <property type="project" value="UniProtKB-KW"/>
</dbReference>
<feature type="domain" description="FAD-binding PCMH-type" evidence="7">
    <location>
        <begin position="75"/>
        <end position="242"/>
    </location>
</feature>
<dbReference type="PANTHER" id="PTHR42973:SF39">
    <property type="entry name" value="FAD-BINDING PCMH-TYPE DOMAIN-CONTAINING PROTEIN"/>
    <property type="match status" value="1"/>
</dbReference>
<dbReference type="InterPro" id="IPR016169">
    <property type="entry name" value="FAD-bd_PCMH_sub2"/>
</dbReference>
<dbReference type="Gene3D" id="3.40.462.20">
    <property type="match status" value="1"/>
</dbReference>
<comment type="caution">
    <text evidence="8">The sequence shown here is derived from an EMBL/GenBank/DDBJ whole genome shotgun (WGS) entry which is preliminary data.</text>
</comment>
<comment type="cofactor">
    <cofactor evidence="1">
        <name>FAD</name>
        <dbReference type="ChEBI" id="CHEBI:57692"/>
    </cofactor>
</comment>
<evidence type="ECO:0000313" key="9">
    <source>
        <dbReference type="Proteomes" id="UP000325957"/>
    </source>
</evidence>
<gene>
    <name evidence="8" type="ORF">FCK90_06670</name>
</gene>
<dbReference type="Gene3D" id="3.30.43.10">
    <property type="entry name" value="Uridine Diphospho-n-acetylenolpyruvylglucosamine Reductase, domain 2"/>
    <property type="match status" value="1"/>
</dbReference>
<evidence type="ECO:0000256" key="5">
    <source>
        <dbReference type="ARBA" id="ARBA00023002"/>
    </source>
</evidence>
<evidence type="ECO:0000256" key="6">
    <source>
        <dbReference type="SAM" id="MobiDB-lite"/>
    </source>
</evidence>
<dbReference type="InterPro" id="IPR006094">
    <property type="entry name" value="Oxid_FAD_bind_N"/>
</dbReference>
<dbReference type="RefSeq" id="WP_158033522.1">
    <property type="nucleotide sequence ID" value="NZ_ML708615.1"/>
</dbReference>
<keyword evidence="3" id="KW-0285">Flavoprotein</keyword>
<keyword evidence="4" id="KW-0274">FAD</keyword>
<comment type="similarity">
    <text evidence="2">Belongs to the oxygen-dependent FAD-linked oxidoreductase family.</text>
</comment>
<dbReference type="PROSITE" id="PS51387">
    <property type="entry name" value="FAD_PCMH"/>
    <property type="match status" value="1"/>
</dbReference>
<feature type="compositionally biased region" description="Polar residues" evidence="6">
    <location>
        <begin position="1"/>
        <end position="27"/>
    </location>
</feature>
<sequence length="492" mass="50960">MNTAPRQPSTGSTVPDTVGSGTSTPQAGNDGGDGGDRELRPIRNLDDLRSVLGGRLSRPSDADWDQARAAWQLLVDQQPAAVVHAASRHDLAVTVRAAGALGMRVAPQTTGHNAAPLGDLSATILLRTGSLDGIEIDAAAQTARIEAGVSWGDLATAAAPYGLATIGGFAAGVGAIGSLLGGGLGWFARSRGLGSSWVLELEAVTPDGVVRRVAPGDPLFDLLLDGADIAVIAGATLQLHPIDTVFAGALFWPAESAGEIFRAWTAWTTEVPETVTSLVRVLRIPDMPGVPEVFAGRSFAVVEAAMELAQEQAEAVLAPLRNLNPQIDTFAITPVPALAALHMDPPDPMPSLSCSALLAELPEDAVDALVDAATRGPGAMLTSVELRQLGGALDRGRRNAVAGCRALLYAVAITPVPEAVAAAQAACAAVSEAVRSVRSPMEVRTFTETRIAPERLFDDDSALAAAKREWDPGDLVHAAHSVLPHQEELLVS</sequence>
<dbReference type="PANTHER" id="PTHR42973">
    <property type="entry name" value="BINDING OXIDOREDUCTASE, PUTATIVE (AFU_ORTHOLOGUE AFUA_1G17690)-RELATED"/>
    <property type="match status" value="1"/>
</dbReference>
<evidence type="ECO:0000256" key="3">
    <source>
        <dbReference type="ARBA" id="ARBA00022630"/>
    </source>
</evidence>
<evidence type="ECO:0000256" key="2">
    <source>
        <dbReference type="ARBA" id="ARBA00005466"/>
    </source>
</evidence>
<dbReference type="InterPro" id="IPR016166">
    <property type="entry name" value="FAD-bd_PCMH"/>
</dbReference>
<dbReference type="InterPro" id="IPR036318">
    <property type="entry name" value="FAD-bd_PCMH-like_sf"/>
</dbReference>
<reference evidence="8 9" key="1">
    <citation type="submission" date="2019-05" db="EMBL/GenBank/DDBJ databases">
        <title>Kocuria coralli sp. nov., a novel actinobacterium isolated from coral reef seawater.</title>
        <authorList>
            <person name="Li J."/>
        </authorList>
    </citation>
    <scope>NUCLEOTIDE SEQUENCE [LARGE SCALE GENOMIC DNA]</scope>
    <source>
        <strain evidence="8 9">SCSIO 13007</strain>
    </source>
</reference>
<evidence type="ECO:0000259" key="7">
    <source>
        <dbReference type="PROSITE" id="PS51387"/>
    </source>
</evidence>
<evidence type="ECO:0000313" key="8">
    <source>
        <dbReference type="EMBL" id="KAA9394499.1"/>
    </source>
</evidence>
<protein>
    <submittedName>
        <fullName evidence="8">FAD-binding oxidoreductase</fullName>
    </submittedName>
</protein>
<dbReference type="OrthoDB" id="9775082at2"/>
<keyword evidence="5" id="KW-0560">Oxidoreductase</keyword>